<comment type="caution">
    <text evidence="8">The sequence shown here is derived from an EMBL/GenBank/DDBJ whole genome shotgun (WGS) entry which is preliminary data.</text>
</comment>
<dbReference type="Pfam" id="PF13921">
    <property type="entry name" value="Myb_DNA-bind_6"/>
    <property type="match status" value="1"/>
</dbReference>
<feature type="compositionally biased region" description="Basic residues" evidence="5">
    <location>
        <begin position="209"/>
        <end position="220"/>
    </location>
</feature>
<feature type="compositionally biased region" description="Polar residues" evidence="5">
    <location>
        <begin position="1"/>
        <end position="11"/>
    </location>
</feature>
<evidence type="ECO:0008006" key="10">
    <source>
        <dbReference type="Google" id="ProtNLM"/>
    </source>
</evidence>
<evidence type="ECO:0000256" key="2">
    <source>
        <dbReference type="ARBA" id="ARBA00023125"/>
    </source>
</evidence>
<sequence>MASTKPATETTGKVVKAAPAETGNDDVKLASTDTAAKGVKFGTSWSGKEDKKLKKAVEAQGKSHKANWKLVASKVPGRTAGACQGRWNTVLDPLVDRSPWTPELDAELLELYKDPLYDSWSKRAAKLAEGKFGPDGKQPMRRSGADTCDRYFKITKSKKAPKTKGSNNHKKPAEVKWTDETDDALDAPPTIGQPTAAAAPVATRNQNIRARRNERRKKYIAAKAAAAADSNDDGAQEDGVAEDASANKKGKFDKNAGHFGKKPFDRAAGGKRKAASKPPPSKPFKKHKQ</sequence>
<evidence type="ECO:0000313" key="8">
    <source>
        <dbReference type="EMBL" id="RHY19543.1"/>
    </source>
</evidence>
<dbReference type="InterPro" id="IPR017930">
    <property type="entry name" value="Myb_dom"/>
</dbReference>
<dbReference type="VEuPathDB" id="FungiDB:H257_17187"/>
<keyword evidence="4" id="KW-0539">Nucleus</keyword>
<feature type="region of interest" description="Disordered" evidence="5">
    <location>
        <begin position="155"/>
        <end position="289"/>
    </location>
</feature>
<dbReference type="PROSITE" id="PS51294">
    <property type="entry name" value="HTH_MYB"/>
    <property type="match status" value="1"/>
</dbReference>
<keyword evidence="3" id="KW-0804">Transcription</keyword>
<dbReference type="AlphaFoldDB" id="A0A397BII4"/>
<dbReference type="InterPro" id="IPR009057">
    <property type="entry name" value="Homeodomain-like_sf"/>
</dbReference>
<protein>
    <recommendedName>
        <fullName evidence="10">Myb-like domain-containing protein</fullName>
    </recommendedName>
</protein>
<dbReference type="CDD" id="cd00167">
    <property type="entry name" value="SANT"/>
    <property type="match status" value="1"/>
</dbReference>
<feature type="compositionally biased region" description="Basic residues" evidence="5">
    <location>
        <begin position="155"/>
        <end position="170"/>
    </location>
</feature>
<dbReference type="PANTHER" id="PTHR46621">
    <property type="entry name" value="SNRNA-ACTIVATING PROTEIN COMPLEX SUBUNIT 4"/>
    <property type="match status" value="1"/>
</dbReference>
<evidence type="ECO:0000256" key="1">
    <source>
        <dbReference type="ARBA" id="ARBA00023015"/>
    </source>
</evidence>
<organism evidence="8 9">
    <name type="scientific">Aphanomyces astaci</name>
    <name type="common">Crayfish plague agent</name>
    <dbReference type="NCBI Taxonomy" id="112090"/>
    <lineage>
        <taxon>Eukaryota</taxon>
        <taxon>Sar</taxon>
        <taxon>Stramenopiles</taxon>
        <taxon>Oomycota</taxon>
        <taxon>Saprolegniomycetes</taxon>
        <taxon>Saprolegniales</taxon>
        <taxon>Verrucalvaceae</taxon>
        <taxon>Aphanomyces</taxon>
    </lineage>
</organism>
<name>A0A397BII4_APHAT</name>
<accession>A0A397BII4</accession>
<feature type="compositionally biased region" description="Acidic residues" evidence="5">
    <location>
        <begin position="230"/>
        <end position="241"/>
    </location>
</feature>
<dbReference type="GO" id="GO:0001006">
    <property type="term" value="F:RNA polymerase III type 3 promoter sequence-specific DNA binding"/>
    <property type="evidence" value="ECO:0007669"/>
    <property type="project" value="TreeGrafter"/>
</dbReference>
<dbReference type="PROSITE" id="PS50090">
    <property type="entry name" value="MYB_LIKE"/>
    <property type="match status" value="1"/>
</dbReference>
<evidence type="ECO:0000259" key="6">
    <source>
        <dbReference type="PROSITE" id="PS50090"/>
    </source>
</evidence>
<dbReference type="Proteomes" id="UP000266239">
    <property type="component" value="Unassembled WGS sequence"/>
</dbReference>
<dbReference type="Gene3D" id="1.10.10.60">
    <property type="entry name" value="Homeodomain-like"/>
    <property type="match status" value="1"/>
</dbReference>
<feature type="region of interest" description="Disordered" evidence="5">
    <location>
        <begin position="1"/>
        <end position="21"/>
    </location>
</feature>
<keyword evidence="2" id="KW-0238">DNA-binding</keyword>
<evidence type="ECO:0000256" key="3">
    <source>
        <dbReference type="ARBA" id="ARBA00023163"/>
    </source>
</evidence>
<evidence type="ECO:0000256" key="5">
    <source>
        <dbReference type="SAM" id="MobiDB-lite"/>
    </source>
</evidence>
<feature type="domain" description="Myb-like" evidence="6">
    <location>
        <begin position="44"/>
        <end position="91"/>
    </location>
</feature>
<dbReference type="GO" id="GO:0042795">
    <property type="term" value="P:snRNA transcription by RNA polymerase II"/>
    <property type="evidence" value="ECO:0007669"/>
    <property type="project" value="TreeGrafter"/>
</dbReference>
<dbReference type="PANTHER" id="PTHR46621:SF1">
    <property type="entry name" value="SNRNA-ACTIVATING PROTEIN COMPLEX SUBUNIT 4"/>
    <property type="match status" value="1"/>
</dbReference>
<dbReference type="EMBL" id="QUTA01004494">
    <property type="protein sequence ID" value="RHY19543.1"/>
    <property type="molecule type" value="Genomic_DNA"/>
</dbReference>
<dbReference type="SMART" id="SM00717">
    <property type="entry name" value="SANT"/>
    <property type="match status" value="2"/>
</dbReference>
<feature type="domain" description="HTH myb-type" evidence="7">
    <location>
        <begin position="44"/>
        <end position="95"/>
    </location>
</feature>
<dbReference type="InterPro" id="IPR001005">
    <property type="entry name" value="SANT/Myb"/>
</dbReference>
<dbReference type="GO" id="GO:0019185">
    <property type="term" value="C:snRNA-activating protein complex"/>
    <property type="evidence" value="ECO:0007669"/>
    <property type="project" value="TreeGrafter"/>
</dbReference>
<keyword evidence="1" id="KW-0805">Transcription regulation</keyword>
<dbReference type="GO" id="GO:0042796">
    <property type="term" value="P:snRNA transcription by RNA polymerase III"/>
    <property type="evidence" value="ECO:0007669"/>
    <property type="project" value="TreeGrafter"/>
</dbReference>
<proteinExistence type="predicted"/>
<reference evidence="8 9" key="1">
    <citation type="submission" date="2018-08" db="EMBL/GenBank/DDBJ databases">
        <title>Aphanomyces genome sequencing and annotation.</title>
        <authorList>
            <person name="Minardi D."/>
            <person name="Oidtmann B."/>
            <person name="Van Der Giezen M."/>
            <person name="Studholme D.J."/>
        </authorList>
    </citation>
    <scope>NUCLEOTIDE SEQUENCE [LARGE SCALE GENOMIC DNA]</scope>
    <source>
        <strain evidence="8 9">Yx</strain>
    </source>
</reference>
<dbReference type="InterPro" id="IPR051575">
    <property type="entry name" value="Myb-like_DNA-bd"/>
</dbReference>
<evidence type="ECO:0000259" key="7">
    <source>
        <dbReference type="PROSITE" id="PS51294"/>
    </source>
</evidence>
<dbReference type="GO" id="GO:0000978">
    <property type="term" value="F:RNA polymerase II cis-regulatory region sequence-specific DNA binding"/>
    <property type="evidence" value="ECO:0007669"/>
    <property type="project" value="TreeGrafter"/>
</dbReference>
<gene>
    <name evidence="8" type="ORF">DYB25_010432</name>
</gene>
<evidence type="ECO:0000313" key="9">
    <source>
        <dbReference type="Proteomes" id="UP000266239"/>
    </source>
</evidence>
<dbReference type="SUPFAM" id="SSF46689">
    <property type="entry name" value="Homeodomain-like"/>
    <property type="match status" value="1"/>
</dbReference>
<evidence type="ECO:0000256" key="4">
    <source>
        <dbReference type="ARBA" id="ARBA00023242"/>
    </source>
</evidence>